<dbReference type="Proteomes" id="UP001151760">
    <property type="component" value="Unassembled WGS sequence"/>
</dbReference>
<reference evidence="2" key="2">
    <citation type="submission" date="2022-01" db="EMBL/GenBank/DDBJ databases">
        <authorList>
            <person name="Yamashiro T."/>
            <person name="Shiraishi A."/>
            <person name="Satake H."/>
            <person name="Nakayama K."/>
        </authorList>
    </citation>
    <scope>NUCLEOTIDE SEQUENCE</scope>
</reference>
<proteinExistence type="predicted"/>
<accession>A0ABQ5BCA8</accession>
<evidence type="ECO:0000313" key="2">
    <source>
        <dbReference type="EMBL" id="GJT12470.1"/>
    </source>
</evidence>
<sequence length="415" mass="48925">MSDTANVSDSEDTGSAHLPKIKPRTEWLKPIPEEDKPGSTEPDWSTGDMGSFIKWFYKRLGKKQLSKSDLEGLAFKVVKAFHKNIISLQFQMEECHWLLTDQVDLVNPEGHRFVPDVSKPLPLGGPPGQVTIQPQFFFNKDLEYLISGDTASRVALSISKLKAANYPDFGLEELVPSLWIKSERDYNISAAYGITHWWFKRKEFYITRHNAPSDRHAVRSHMRILSVVNLKKFERYGYAFLKEIVIRRTNYKEDKISEADFKNLHPNDFEDLYLLHLQGKLNHLPRSDKVHLYNKSNWDASDFLFKKDYAIGSKPRAVIYRDRNEVKKMMRINEVHKFSDGTLTRVLYKLDHMVKDFRLFEYNRGMENRIWLEDDKRRSEEFIDVIERRLKIKRIFRNLESFIGGRLRDVDYRLI</sequence>
<evidence type="ECO:0000256" key="1">
    <source>
        <dbReference type="SAM" id="MobiDB-lite"/>
    </source>
</evidence>
<protein>
    <submittedName>
        <fullName evidence="2">Uncharacterized protein</fullName>
    </submittedName>
</protein>
<gene>
    <name evidence="2" type="ORF">Tco_0859512</name>
</gene>
<reference evidence="2" key="1">
    <citation type="journal article" date="2022" name="Int. J. Mol. Sci.">
        <title>Draft Genome of Tanacetum Coccineum: Genomic Comparison of Closely Related Tanacetum-Family Plants.</title>
        <authorList>
            <person name="Yamashiro T."/>
            <person name="Shiraishi A."/>
            <person name="Nakayama K."/>
            <person name="Satake H."/>
        </authorList>
    </citation>
    <scope>NUCLEOTIDE SEQUENCE</scope>
</reference>
<comment type="caution">
    <text evidence="2">The sequence shown here is derived from an EMBL/GenBank/DDBJ whole genome shotgun (WGS) entry which is preliminary data.</text>
</comment>
<keyword evidence="3" id="KW-1185">Reference proteome</keyword>
<organism evidence="2 3">
    <name type="scientific">Tanacetum coccineum</name>
    <dbReference type="NCBI Taxonomy" id="301880"/>
    <lineage>
        <taxon>Eukaryota</taxon>
        <taxon>Viridiplantae</taxon>
        <taxon>Streptophyta</taxon>
        <taxon>Embryophyta</taxon>
        <taxon>Tracheophyta</taxon>
        <taxon>Spermatophyta</taxon>
        <taxon>Magnoliopsida</taxon>
        <taxon>eudicotyledons</taxon>
        <taxon>Gunneridae</taxon>
        <taxon>Pentapetalae</taxon>
        <taxon>asterids</taxon>
        <taxon>campanulids</taxon>
        <taxon>Asterales</taxon>
        <taxon>Asteraceae</taxon>
        <taxon>Asteroideae</taxon>
        <taxon>Anthemideae</taxon>
        <taxon>Anthemidinae</taxon>
        <taxon>Tanacetum</taxon>
    </lineage>
</organism>
<name>A0ABQ5BCA8_9ASTR</name>
<feature type="region of interest" description="Disordered" evidence="1">
    <location>
        <begin position="1"/>
        <end position="45"/>
    </location>
</feature>
<dbReference type="EMBL" id="BQNB010013150">
    <property type="protein sequence ID" value="GJT12470.1"/>
    <property type="molecule type" value="Genomic_DNA"/>
</dbReference>
<evidence type="ECO:0000313" key="3">
    <source>
        <dbReference type="Proteomes" id="UP001151760"/>
    </source>
</evidence>
<feature type="compositionally biased region" description="Basic and acidic residues" evidence="1">
    <location>
        <begin position="23"/>
        <end position="38"/>
    </location>
</feature>